<dbReference type="AlphaFoldDB" id="A0A2N9AHX3"/>
<accession>A0A2N9AHX3</accession>
<organism evidence="2 3">
    <name type="scientific">Methylorubrum extorquens</name>
    <name type="common">Methylobacterium dichloromethanicum</name>
    <name type="synonym">Methylobacterium extorquens</name>
    <dbReference type="NCBI Taxonomy" id="408"/>
    <lineage>
        <taxon>Bacteria</taxon>
        <taxon>Pseudomonadati</taxon>
        <taxon>Pseudomonadota</taxon>
        <taxon>Alphaproteobacteria</taxon>
        <taxon>Hyphomicrobiales</taxon>
        <taxon>Methylobacteriaceae</taxon>
        <taxon>Methylorubrum</taxon>
    </lineage>
</organism>
<proteinExistence type="predicted"/>
<sequence>MVAHRHPALEPTMSNKPPLNWGREKDRMRGQRAAPPEVREERLRTMAGLRGSAAIALSAWRGRSAQRYVVGIHDVGSDDAIEAAPAVVIAVRRDEAGLASPLDVASIETAADAVAWVRLAQASGASELHIHRLADAASERAAVVADLAPALPLDDCAA</sequence>
<protein>
    <submittedName>
        <fullName evidence="2">Uncharacterized protein</fullName>
    </submittedName>
</protein>
<feature type="region of interest" description="Disordered" evidence="1">
    <location>
        <begin position="1"/>
        <end position="37"/>
    </location>
</feature>
<evidence type="ECO:0000313" key="3">
    <source>
        <dbReference type="Proteomes" id="UP000233769"/>
    </source>
</evidence>
<evidence type="ECO:0000313" key="2">
    <source>
        <dbReference type="EMBL" id="SOR26782.1"/>
    </source>
</evidence>
<dbReference type="EMBL" id="LT962688">
    <property type="protein sequence ID" value="SOR26782.1"/>
    <property type="molecule type" value="Genomic_DNA"/>
</dbReference>
<gene>
    <name evidence="2" type="ORF">TK0001_0180</name>
</gene>
<dbReference type="Proteomes" id="UP000233769">
    <property type="component" value="Chromosome tk0001"/>
</dbReference>
<reference evidence="3" key="1">
    <citation type="submission" date="2017-10" db="EMBL/GenBank/DDBJ databases">
        <authorList>
            <person name="Regsiter A."/>
            <person name="William W."/>
        </authorList>
    </citation>
    <scope>NUCLEOTIDE SEQUENCE [LARGE SCALE GENOMIC DNA]</scope>
</reference>
<evidence type="ECO:0000256" key="1">
    <source>
        <dbReference type="SAM" id="MobiDB-lite"/>
    </source>
</evidence>
<name>A0A2N9AHX3_METEX</name>